<dbReference type="EMBL" id="MN739697">
    <property type="protein sequence ID" value="QHT21776.1"/>
    <property type="molecule type" value="Genomic_DNA"/>
</dbReference>
<proteinExistence type="predicted"/>
<name>A0A6C0DXX3_9ZZZZ</name>
<sequence>MSEYHLDNNDSDNNENENIHVDDNIKSAPIYDPKEPFYIYKRKLDNFIFEVERKKLYNEILAIMNKLFDTKYTELSKFVKINNIPKLPDNIIKKYNLNNDFSNDKNLNILLSKIKYSLITYDNINFKIKTN</sequence>
<protein>
    <submittedName>
        <fullName evidence="1">Uncharacterized protein</fullName>
    </submittedName>
</protein>
<accession>A0A6C0DXX3</accession>
<organism evidence="1">
    <name type="scientific">viral metagenome</name>
    <dbReference type="NCBI Taxonomy" id="1070528"/>
    <lineage>
        <taxon>unclassified sequences</taxon>
        <taxon>metagenomes</taxon>
        <taxon>organismal metagenomes</taxon>
    </lineage>
</organism>
<reference evidence="1" key="1">
    <citation type="journal article" date="2020" name="Nature">
        <title>Giant virus diversity and host interactions through global metagenomics.</title>
        <authorList>
            <person name="Schulz F."/>
            <person name="Roux S."/>
            <person name="Paez-Espino D."/>
            <person name="Jungbluth S."/>
            <person name="Walsh D.A."/>
            <person name="Denef V.J."/>
            <person name="McMahon K.D."/>
            <person name="Konstantinidis K.T."/>
            <person name="Eloe-Fadrosh E.A."/>
            <person name="Kyrpides N.C."/>
            <person name="Woyke T."/>
        </authorList>
    </citation>
    <scope>NUCLEOTIDE SEQUENCE</scope>
    <source>
        <strain evidence="1">GVMAG-M-3300023179-103</strain>
    </source>
</reference>
<evidence type="ECO:0000313" key="1">
    <source>
        <dbReference type="EMBL" id="QHT21776.1"/>
    </source>
</evidence>
<dbReference type="AlphaFoldDB" id="A0A6C0DXX3"/>